<name>A0ACC3A2Q4_9EURO</name>
<keyword evidence="2" id="KW-1185">Reference proteome</keyword>
<gene>
    <name evidence="1" type="ORF">H2198_006525</name>
</gene>
<evidence type="ECO:0000313" key="2">
    <source>
        <dbReference type="Proteomes" id="UP001172386"/>
    </source>
</evidence>
<dbReference type="EMBL" id="JAPDRQ010000121">
    <property type="protein sequence ID" value="KAJ9654445.1"/>
    <property type="molecule type" value="Genomic_DNA"/>
</dbReference>
<sequence length="152" mass="16864">MPVRSSESTAQYRTGLSRLEKPFSIDVGRFVMEGTVLSSPAFLPDATSFLNSLQANVVNGPKKGLVPFVDLKYFWDDAAEYTGEKDIYINAVELGMSIDYGNTLTLFMDGNIWQPQRVSDIPPIGYGNAARYLAQWIIKASAFLPSVQSMRL</sequence>
<dbReference type="Proteomes" id="UP001172386">
    <property type="component" value="Unassembled WGS sequence"/>
</dbReference>
<protein>
    <submittedName>
        <fullName evidence="1">Uncharacterized protein</fullName>
    </submittedName>
</protein>
<evidence type="ECO:0000313" key="1">
    <source>
        <dbReference type="EMBL" id="KAJ9654445.1"/>
    </source>
</evidence>
<accession>A0ACC3A2Q4</accession>
<organism evidence="1 2">
    <name type="scientific">Neophaeococcomyces mojaviensis</name>
    <dbReference type="NCBI Taxonomy" id="3383035"/>
    <lineage>
        <taxon>Eukaryota</taxon>
        <taxon>Fungi</taxon>
        <taxon>Dikarya</taxon>
        <taxon>Ascomycota</taxon>
        <taxon>Pezizomycotina</taxon>
        <taxon>Eurotiomycetes</taxon>
        <taxon>Chaetothyriomycetidae</taxon>
        <taxon>Chaetothyriales</taxon>
        <taxon>Chaetothyriales incertae sedis</taxon>
        <taxon>Neophaeococcomyces</taxon>
    </lineage>
</organism>
<reference evidence="1" key="1">
    <citation type="submission" date="2022-10" db="EMBL/GenBank/DDBJ databases">
        <title>Culturing micro-colonial fungi from biological soil crusts in the Mojave desert and describing Neophaeococcomyces mojavensis, and introducing the new genera and species Taxawa tesnikishii.</title>
        <authorList>
            <person name="Kurbessoian T."/>
            <person name="Stajich J.E."/>
        </authorList>
    </citation>
    <scope>NUCLEOTIDE SEQUENCE</scope>
    <source>
        <strain evidence="1">JES_112</strain>
    </source>
</reference>
<comment type="caution">
    <text evidence="1">The sequence shown here is derived from an EMBL/GenBank/DDBJ whole genome shotgun (WGS) entry which is preliminary data.</text>
</comment>
<proteinExistence type="predicted"/>